<name>A0A7R8UG68_HERIL</name>
<dbReference type="PANTHER" id="PTHR19854">
    <property type="entry name" value="TRANSDUCIN BETA-LIKE 3"/>
    <property type="match status" value="1"/>
</dbReference>
<proteinExistence type="predicted"/>
<dbReference type="SUPFAM" id="SSF50998">
    <property type="entry name" value="Quinoprotein alcohol dehydrogenase-like"/>
    <property type="match status" value="1"/>
</dbReference>
<dbReference type="CDD" id="cd00200">
    <property type="entry name" value="WD40"/>
    <property type="match status" value="2"/>
</dbReference>
<sequence length="800" mass="89047">MATSVKLKEAFEVEAQYGAFYTGGPVSWTSDGEELICLDIGKINIINVDTGNIAKTIGAVEEGVDEDVIYTFALSYDNLHILTAHKSGLLKLWSKEDGTLIKMWKAVHQGPIAKLCFRRDGNMVATGGSDSTIRTWDYVKKTCVSALKGSQGVVSIVQFHPDSGQNLIFGVGDDNSINCWDFITKENKMTLKGHYSKVTALDFTADFKHLVSVSRDKVLILWDLMKKSQARVIPIYEALEGVCVLPNNFKLPNNFNLAANENKEKIFAAVAGESGAVNVWECTESRIVYTQTNSIIAKASEEGGLAITQLLYCPKKSQIAVVSVDHNIMVYNLSTFFCSKQLVGFSDEILDICFLGKKGRYLAVATNSNDIKCYDTLNMNCTILSGHTDIVLALASHKNFLLSSGKDNSIRIWEVNSGNFSVKCVARGMKHTSSVGSVAFGKLSHTICASVSQDTCLKVWSVPKNFDGDDILSFNCVATQVAHEKDVNCVTISPNDKIIATASQDKTAKLWSSSDLQLIGVLRGHKRGVWCVRFSPTDQILLTTSADCTLRLWSITDMSCLKSIEGHESSVLRGEFISNGMQLLSAGADGLLKVWNIKSSECCTTLDKHESRIWTVAVSHDETHFYSGGSDSQLIKWKDVTEEKRLTELKERQDQFLQEQELNNLLAQKKTLKALRMALKLDKPNLTLKIINTIIKNQEQGLEETIAALNELHKESLLTHTTTWNTNSKNTRPAQLVLNILIKEMLAGRFKPSNMSKMVEDSIPYTERHFKRMTEYLKDLKFIEFTLKCMQPHIKMEVDS</sequence>
<dbReference type="GO" id="GO:0000472">
    <property type="term" value="P:endonucleolytic cleavage to generate mature 5'-end of SSU-rRNA from (SSU-rRNA, 5.8S rRNA, LSU-rRNA)"/>
    <property type="evidence" value="ECO:0007669"/>
    <property type="project" value="TreeGrafter"/>
</dbReference>
<feature type="repeat" description="WD" evidence="5">
    <location>
        <begin position="147"/>
        <end position="190"/>
    </location>
</feature>
<dbReference type="Pfam" id="PF08625">
    <property type="entry name" value="Utp13"/>
    <property type="match status" value="1"/>
</dbReference>
<evidence type="ECO:0000313" key="8">
    <source>
        <dbReference type="Proteomes" id="UP000594454"/>
    </source>
</evidence>
<dbReference type="PANTHER" id="PTHR19854:SF15">
    <property type="entry name" value="TRANSDUCIN BETA-LIKE PROTEIN 3"/>
    <property type="match status" value="1"/>
</dbReference>
<gene>
    <name evidence="7" type="ORF">HERILL_LOCUS3270</name>
</gene>
<feature type="domain" description="U3 small nucleolar RNA-associated protein 13 C-terminal" evidence="6">
    <location>
        <begin position="659"/>
        <end position="790"/>
    </location>
</feature>
<dbReference type="SMART" id="SM00320">
    <property type="entry name" value="WD40"/>
    <property type="match status" value="12"/>
</dbReference>
<dbReference type="PROSITE" id="PS50082">
    <property type="entry name" value="WD_REPEATS_2"/>
    <property type="match status" value="8"/>
</dbReference>
<dbReference type="Pfam" id="PF00400">
    <property type="entry name" value="WD40"/>
    <property type="match status" value="9"/>
</dbReference>
<dbReference type="InterPro" id="IPR013934">
    <property type="entry name" value="Utp13_C"/>
</dbReference>
<feature type="repeat" description="WD" evidence="5">
    <location>
        <begin position="480"/>
        <end position="512"/>
    </location>
</feature>
<feature type="repeat" description="WD" evidence="5">
    <location>
        <begin position="564"/>
        <end position="605"/>
    </location>
</feature>
<feature type="repeat" description="WD" evidence="5">
    <location>
        <begin position="522"/>
        <end position="563"/>
    </location>
</feature>
<protein>
    <recommendedName>
        <fullName evidence="6">U3 small nucleolar RNA-associated protein 13 C-terminal domain-containing protein</fullName>
    </recommendedName>
</protein>
<dbReference type="InParanoid" id="A0A7R8UG68"/>
<evidence type="ECO:0000256" key="4">
    <source>
        <dbReference type="ARBA" id="ARBA00023242"/>
    </source>
</evidence>
<dbReference type="InterPro" id="IPR001680">
    <property type="entry name" value="WD40_rpt"/>
</dbReference>
<dbReference type="GO" id="GO:0032040">
    <property type="term" value="C:small-subunit processome"/>
    <property type="evidence" value="ECO:0007669"/>
    <property type="project" value="InterPro"/>
</dbReference>
<evidence type="ECO:0000259" key="6">
    <source>
        <dbReference type="Pfam" id="PF08625"/>
    </source>
</evidence>
<dbReference type="GO" id="GO:0034511">
    <property type="term" value="F:U3 snoRNA binding"/>
    <property type="evidence" value="ECO:0007669"/>
    <property type="project" value="TreeGrafter"/>
</dbReference>
<dbReference type="InterPro" id="IPR015943">
    <property type="entry name" value="WD40/YVTN_repeat-like_dom_sf"/>
</dbReference>
<evidence type="ECO:0000256" key="5">
    <source>
        <dbReference type="PROSITE-ProRule" id="PRU00221"/>
    </source>
</evidence>
<dbReference type="GO" id="GO:0000480">
    <property type="term" value="P:endonucleolytic cleavage in 5'-ETS of tricistronic rRNA transcript (SSU-rRNA, 5.8S rRNA, LSU-rRNA)"/>
    <property type="evidence" value="ECO:0007669"/>
    <property type="project" value="TreeGrafter"/>
</dbReference>
<feature type="repeat" description="WD" evidence="5">
    <location>
        <begin position="384"/>
        <end position="423"/>
    </location>
</feature>
<evidence type="ECO:0000256" key="3">
    <source>
        <dbReference type="ARBA" id="ARBA00022737"/>
    </source>
</evidence>
<evidence type="ECO:0000256" key="2">
    <source>
        <dbReference type="ARBA" id="ARBA00022574"/>
    </source>
</evidence>
<organism evidence="7 8">
    <name type="scientific">Hermetia illucens</name>
    <name type="common">Black soldier fly</name>
    <dbReference type="NCBI Taxonomy" id="343691"/>
    <lineage>
        <taxon>Eukaryota</taxon>
        <taxon>Metazoa</taxon>
        <taxon>Ecdysozoa</taxon>
        <taxon>Arthropoda</taxon>
        <taxon>Hexapoda</taxon>
        <taxon>Insecta</taxon>
        <taxon>Pterygota</taxon>
        <taxon>Neoptera</taxon>
        <taxon>Endopterygota</taxon>
        <taxon>Diptera</taxon>
        <taxon>Brachycera</taxon>
        <taxon>Stratiomyomorpha</taxon>
        <taxon>Stratiomyidae</taxon>
        <taxon>Hermetiinae</taxon>
        <taxon>Hermetia</taxon>
    </lineage>
</organism>
<dbReference type="GO" id="GO:0030686">
    <property type="term" value="C:90S preribosome"/>
    <property type="evidence" value="ECO:0007669"/>
    <property type="project" value="TreeGrafter"/>
</dbReference>
<dbReference type="PRINTS" id="PR00320">
    <property type="entry name" value="GPROTEINBRPT"/>
</dbReference>
<dbReference type="PROSITE" id="PS50294">
    <property type="entry name" value="WD_REPEATS_REGION"/>
    <property type="match status" value="6"/>
</dbReference>
<keyword evidence="3" id="KW-0677">Repeat</keyword>
<dbReference type="InterPro" id="IPR019775">
    <property type="entry name" value="WD40_repeat_CS"/>
</dbReference>
<dbReference type="InterPro" id="IPR011047">
    <property type="entry name" value="Quinoprotein_ADH-like_sf"/>
</dbReference>
<dbReference type="OrthoDB" id="5414888at2759"/>
<evidence type="ECO:0000256" key="1">
    <source>
        <dbReference type="ARBA" id="ARBA00004604"/>
    </source>
</evidence>
<accession>A0A7R8UG68</accession>
<feature type="repeat" description="WD" evidence="5">
    <location>
        <begin position="191"/>
        <end position="232"/>
    </location>
</feature>
<dbReference type="Proteomes" id="UP000594454">
    <property type="component" value="Chromosome 1"/>
</dbReference>
<dbReference type="Gene3D" id="2.130.10.10">
    <property type="entry name" value="YVTN repeat-like/Quinoprotein amine dehydrogenase"/>
    <property type="match status" value="4"/>
</dbReference>
<dbReference type="EMBL" id="LR899009">
    <property type="protein sequence ID" value="CAD7080095.1"/>
    <property type="molecule type" value="Genomic_DNA"/>
</dbReference>
<dbReference type="OMA" id="PYVQRHF"/>
<feature type="repeat" description="WD" evidence="5">
    <location>
        <begin position="105"/>
        <end position="146"/>
    </location>
</feature>
<dbReference type="FunCoup" id="A0A7R8UG68">
    <property type="interactions" value="1933"/>
</dbReference>
<dbReference type="PROSITE" id="PS00678">
    <property type="entry name" value="WD_REPEATS_1"/>
    <property type="match status" value="3"/>
</dbReference>
<dbReference type="AlphaFoldDB" id="A0A7R8UG68"/>
<keyword evidence="2 5" id="KW-0853">WD repeat</keyword>
<feature type="repeat" description="WD" evidence="5">
    <location>
        <begin position="606"/>
        <end position="638"/>
    </location>
</feature>
<keyword evidence="8" id="KW-1185">Reference proteome</keyword>
<dbReference type="InterPro" id="IPR036322">
    <property type="entry name" value="WD40_repeat_dom_sf"/>
</dbReference>
<keyword evidence="4" id="KW-0539">Nucleus</keyword>
<dbReference type="InterPro" id="IPR020472">
    <property type="entry name" value="WD40_PAC1"/>
</dbReference>
<reference evidence="7 8" key="1">
    <citation type="submission" date="2020-11" db="EMBL/GenBank/DDBJ databases">
        <authorList>
            <person name="Wallbank WR R."/>
            <person name="Pardo Diaz C."/>
            <person name="Kozak K."/>
            <person name="Martin S."/>
            <person name="Jiggins C."/>
            <person name="Moest M."/>
            <person name="Warren A I."/>
            <person name="Generalovic N T."/>
            <person name="Byers J.R.P. K."/>
            <person name="Montejo-Kovacevich G."/>
            <person name="Yen C E."/>
        </authorList>
    </citation>
    <scope>NUCLEOTIDE SEQUENCE [LARGE SCALE GENOMIC DNA]</scope>
</reference>
<comment type="subcellular location">
    <subcellularLocation>
        <location evidence="1">Nucleus</location>
        <location evidence="1">Nucleolus</location>
    </subcellularLocation>
</comment>
<dbReference type="SUPFAM" id="SSF50978">
    <property type="entry name" value="WD40 repeat-like"/>
    <property type="match status" value="1"/>
</dbReference>
<evidence type="ECO:0000313" key="7">
    <source>
        <dbReference type="EMBL" id="CAD7080095.1"/>
    </source>
</evidence>